<sequence length="164" mass="17504">MCLGAMQASASDACKSFKWDVAHEHALFVGKAESASAGKSGQSAPLLQLDRLYALALLPQDTVQFAASPSKKMLADGASAGLIRFRVPKAGQYRVALDVPFWIDIVATGKVVPSLDFNGSPGCDKPRKVVVYDLPAEQELTLQFNGLSEDTLHFTLTPVAPATR</sequence>
<comment type="caution">
    <text evidence="1">The sequence shown here is derived from an EMBL/GenBank/DDBJ whole genome shotgun (WGS) entry which is preliminary data.</text>
</comment>
<evidence type="ECO:0000313" key="3">
    <source>
        <dbReference type="Proteomes" id="UP000003704"/>
    </source>
</evidence>
<dbReference type="AlphaFoldDB" id="I7ZDN9"/>
<reference evidence="1" key="2">
    <citation type="submission" date="2012-05" db="EMBL/GenBank/DDBJ databases">
        <authorList>
            <person name="Park J.-H."/>
            <person name="Zylstra G.J."/>
            <person name="Chae J.-C."/>
        </authorList>
    </citation>
    <scope>NUCLEOTIDE SEQUENCE</scope>
    <source>
        <strain evidence="1">AP103</strain>
    </source>
</reference>
<gene>
    <name evidence="1" type="ORF">WQQ_01060</name>
    <name evidence="2" type="ORF">WQQ_02930</name>
</gene>
<protein>
    <submittedName>
        <fullName evidence="1">Uncharacterized protein</fullName>
    </submittedName>
</protein>
<keyword evidence="3" id="KW-1185">Reference proteome</keyword>
<name>I7ZDN9_9GAMM</name>
<evidence type="ECO:0000313" key="2">
    <source>
        <dbReference type="EMBL" id="EIT70156.1"/>
    </source>
</evidence>
<evidence type="ECO:0000313" key="1">
    <source>
        <dbReference type="EMBL" id="EIT69969.1"/>
    </source>
</evidence>
<accession>I7ZDN9</accession>
<dbReference type="EMBL" id="AKGD01000001">
    <property type="protein sequence ID" value="EIT70156.1"/>
    <property type="molecule type" value="Genomic_DNA"/>
</dbReference>
<reference evidence="1 3" key="1">
    <citation type="journal article" date="2012" name="J. Bacteriol.">
        <title>Genome Sequence of n-Alkane-Degrading Hydrocarboniphaga effusa Strain AP103T (ATCC BAA-332T).</title>
        <authorList>
            <person name="Chang H.K."/>
            <person name="Zylstra G.J."/>
            <person name="Chae J.C."/>
        </authorList>
    </citation>
    <scope>NUCLEOTIDE SEQUENCE [LARGE SCALE GENOMIC DNA]</scope>
    <source>
        <strain evidence="1 3">AP103</strain>
    </source>
</reference>
<organism evidence="1 3">
    <name type="scientific">Hydrocarboniphaga effusa AP103</name>
    <dbReference type="NCBI Taxonomy" id="1172194"/>
    <lineage>
        <taxon>Bacteria</taxon>
        <taxon>Pseudomonadati</taxon>
        <taxon>Pseudomonadota</taxon>
        <taxon>Gammaproteobacteria</taxon>
        <taxon>Nevskiales</taxon>
        <taxon>Nevskiaceae</taxon>
        <taxon>Hydrocarboniphaga</taxon>
    </lineage>
</organism>
<proteinExistence type="predicted"/>
<dbReference type="EMBL" id="AKGD01000001">
    <property type="protein sequence ID" value="EIT69969.1"/>
    <property type="molecule type" value="Genomic_DNA"/>
</dbReference>
<dbReference type="Proteomes" id="UP000003704">
    <property type="component" value="Unassembled WGS sequence"/>
</dbReference>